<dbReference type="GO" id="GO:0016491">
    <property type="term" value="F:oxidoreductase activity"/>
    <property type="evidence" value="ECO:0007669"/>
    <property type="project" value="InterPro"/>
</dbReference>
<dbReference type="InterPro" id="IPR013154">
    <property type="entry name" value="ADH-like_N"/>
</dbReference>
<keyword evidence="3" id="KW-1185">Reference proteome</keyword>
<dbReference type="AlphaFoldDB" id="A0A074KZ08"/>
<feature type="domain" description="Enoyl reductase (ER)" evidence="1">
    <location>
        <begin position="10"/>
        <end position="310"/>
    </location>
</feature>
<dbReference type="Pfam" id="PF08240">
    <property type="entry name" value="ADH_N"/>
    <property type="match status" value="1"/>
</dbReference>
<evidence type="ECO:0000313" key="3">
    <source>
        <dbReference type="Proteomes" id="UP000027821"/>
    </source>
</evidence>
<dbReference type="SMART" id="SM00829">
    <property type="entry name" value="PKS_ER"/>
    <property type="match status" value="1"/>
</dbReference>
<dbReference type="OrthoDB" id="648910at2"/>
<evidence type="ECO:0000313" key="2">
    <source>
        <dbReference type="EMBL" id="KEO74134.1"/>
    </source>
</evidence>
<dbReference type="SUPFAM" id="SSF50129">
    <property type="entry name" value="GroES-like"/>
    <property type="match status" value="1"/>
</dbReference>
<organism evidence="2 3">
    <name type="scientific">Anditalea andensis</name>
    <dbReference type="NCBI Taxonomy" id="1048983"/>
    <lineage>
        <taxon>Bacteria</taxon>
        <taxon>Pseudomonadati</taxon>
        <taxon>Bacteroidota</taxon>
        <taxon>Cytophagia</taxon>
        <taxon>Cytophagales</taxon>
        <taxon>Cytophagaceae</taxon>
        <taxon>Anditalea</taxon>
    </lineage>
</organism>
<proteinExistence type="predicted"/>
<comment type="caution">
    <text evidence="2">The sequence shown here is derived from an EMBL/GenBank/DDBJ whole genome shotgun (WGS) entry which is preliminary data.</text>
</comment>
<evidence type="ECO:0000259" key="1">
    <source>
        <dbReference type="SMART" id="SM00829"/>
    </source>
</evidence>
<dbReference type="Proteomes" id="UP000027821">
    <property type="component" value="Unassembled WGS sequence"/>
</dbReference>
<accession>A0A074KZ08</accession>
<sequence length="312" mass="33852">MKAAVIEKYGGPEVFKIKEVPVPDLKDGEVLIRNKASSVNPIDIHVREGRTKIVTGLFGDHIIGSDFSGTVLASKNNKYNQGDEVFGFLNAALGGAYSEQIIAKDINLCHKPANINFTEAASLPLVGCTVWQGLIGLGKLKNRDKILVMGCTGGVGAVAVQIARSFDCTVYGTCSGDHVDFAKNIGCTEVWAYDKEEIPENHKFNLIFDASGKHTISDFIAQLEGEGMFISTKGGAENFAGAAKALKDVAIHRQMKIVVVKPDRHDLYKIKQTVEDGWLKPYIAEIFQLENISEAHSKAQKGGFTGKVVIEI</sequence>
<dbReference type="InterPro" id="IPR020843">
    <property type="entry name" value="ER"/>
</dbReference>
<gene>
    <name evidence="2" type="ORF">EL17_08315</name>
</gene>
<dbReference type="CDD" id="cd08267">
    <property type="entry name" value="MDR1"/>
    <property type="match status" value="1"/>
</dbReference>
<dbReference type="Gene3D" id="3.90.180.10">
    <property type="entry name" value="Medium-chain alcohol dehydrogenases, catalytic domain"/>
    <property type="match status" value="1"/>
</dbReference>
<dbReference type="EMBL" id="JMIH01000016">
    <property type="protein sequence ID" value="KEO74134.1"/>
    <property type="molecule type" value="Genomic_DNA"/>
</dbReference>
<protein>
    <recommendedName>
        <fullName evidence="1">Enoyl reductase (ER) domain-containing protein</fullName>
    </recommendedName>
</protein>
<dbReference type="InterPro" id="IPR050700">
    <property type="entry name" value="YIM1/Zinc_Alcohol_DH_Fams"/>
</dbReference>
<dbReference type="InterPro" id="IPR011032">
    <property type="entry name" value="GroES-like_sf"/>
</dbReference>
<dbReference type="PANTHER" id="PTHR11695">
    <property type="entry name" value="ALCOHOL DEHYDROGENASE RELATED"/>
    <property type="match status" value="1"/>
</dbReference>
<dbReference type="STRING" id="1048983.EL17_08315"/>
<name>A0A074KZ08_9BACT</name>
<dbReference type="PANTHER" id="PTHR11695:SF294">
    <property type="entry name" value="RETICULON-4-INTERACTING PROTEIN 1, MITOCHONDRIAL"/>
    <property type="match status" value="1"/>
</dbReference>
<dbReference type="eggNOG" id="COG0604">
    <property type="taxonomic scope" value="Bacteria"/>
</dbReference>
<dbReference type="InterPro" id="IPR036291">
    <property type="entry name" value="NAD(P)-bd_dom_sf"/>
</dbReference>
<dbReference type="SUPFAM" id="SSF51735">
    <property type="entry name" value="NAD(P)-binding Rossmann-fold domains"/>
    <property type="match status" value="1"/>
</dbReference>
<reference evidence="2 3" key="1">
    <citation type="submission" date="2014-04" db="EMBL/GenBank/DDBJ databases">
        <title>Characterization and application of a salt tolerant electro-active bacterium.</title>
        <authorList>
            <person name="Yang L."/>
            <person name="Wei S."/>
            <person name="Tay Q.X.M."/>
        </authorList>
    </citation>
    <scope>NUCLEOTIDE SEQUENCE [LARGE SCALE GENOMIC DNA]</scope>
    <source>
        <strain evidence="2 3">LY1</strain>
    </source>
</reference>
<dbReference type="Gene3D" id="3.40.50.720">
    <property type="entry name" value="NAD(P)-binding Rossmann-like Domain"/>
    <property type="match status" value="1"/>
</dbReference>
<dbReference type="Pfam" id="PF13602">
    <property type="entry name" value="ADH_zinc_N_2"/>
    <property type="match status" value="1"/>
</dbReference>
<dbReference type="RefSeq" id="WP_035072952.1">
    <property type="nucleotide sequence ID" value="NZ_JMIH01000016.1"/>
</dbReference>